<dbReference type="InterPro" id="IPR015421">
    <property type="entry name" value="PyrdxlP-dep_Trfase_major"/>
</dbReference>
<evidence type="ECO:0000256" key="2">
    <source>
        <dbReference type="ARBA" id="ARBA00022576"/>
    </source>
</evidence>
<comment type="caution">
    <text evidence="6">The sequence shown here is derived from an EMBL/GenBank/DDBJ whole genome shotgun (WGS) entry which is preliminary data.</text>
</comment>
<organism evidence="6">
    <name type="scientific">mine drainage metagenome</name>
    <dbReference type="NCBI Taxonomy" id="410659"/>
    <lineage>
        <taxon>unclassified sequences</taxon>
        <taxon>metagenomes</taxon>
        <taxon>ecological metagenomes</taxon>
    </lineage>
</organism>
<keyword evidence="2" id="KW-0032">Aminotransferase</keyword>
<dbReference type="InterPro" id="IPR050859">
    <property type="entry name" value="Class-I_PLP-dep_aminotransf"/>
</dbReference>
<dbReference type="GO" id="GO:0008483">
    <property type="term" value="F:transaminase activity"/>
    <property type="evidence" value="ECO:0007669"/>
    <property type="project" value="UniProtKB-KW"/>
</dbReference>
<evidence type="ECO:0000256" key="1">
    <source>
        <dbReference type="ARBA" id="ARBA00001933"/>
    </source>
</evidence>
<keyword evidence="4" id="KW-0663">Pyridoxal phosphate</keyword>
<accession>A0A1J5Q0H5</accession>
<dbReference type="Gene3D" id="3.40.640.10">
    <property type="entry name" value="Type I PLP-dependent aspartate aminotransferase-like (Major domain)"/>
    <property type="match status" value="1"/>
</dbReference>
<name>A0A1J5Q0H5_9ZZZZ</name>
<dbReference type="SUPFAM" id="SSF53383">
    <property type="entry name" value="PLP-dependent transferases"/>
    <property type="match status" value="1"/>
</dbReference>
<dbReference type="InterPro" id="IPR004839">
    <property type="entry name" value="Aminotransferase_I/II_large"/>
</dbReference>
<evidence type="ECO:0000256" key="4">
    <source>
        <dbReference type="ARBA" id="ARBA00022898"/>
    </source>
</evidence>
<dbReference type="InterPro" id="IPR015424">
    <property type="entry name" value="PyrdxlP-dep_Trfase"/>
</dbReference>
<keyword evidence="3" id="KW-0808">Transferase</keyword>
<proteinExistence type="predicted"/>
<gene>
    <name evidence="6" type="primary">norG_7</name>
    <name evidence="6" type="ORF">GALL_448350</name>
</gene>
<comment type="cofactor">
    <cofactor evidence="1">
        <name>pyridoxal 5'-phosphate</name>
        <dbReference type="ChEBI" id="CHEBI:597326"/>
    </cofactor>
</comment>
<protein>
    <submittedName>
        <fullName evidence="6">HTH-type transcriptional regulator NorG</fullName>
    </submittedName>
</protein>
<evidence type="ECO:0000256" key="3">
    <source>
        <dbReference type="ARBA" id="ARBA00022679"/>
    </source>
</evidence>
<dbReference type="Pfam" id="PF00155">
    <property type="entry name" value="Aminotran_1_2"/>
    <property type="match status" value="1"/>
</dbReference>
<dbReference type="GO" id="GO:1901605">
    <property type="term" value="P:alpha-amino acid metabolic process"/>
    <property type="evidence" value="ECO:0007669"/>
    <property type="project" value="TreeGrafter"/>
</dbReference>
<dbReference type="GO" id="GO:0030170">
    <property type="term" value="F:pyridoxal phosphate binding"/>
    <property type="evidence" value="ECO:0007669"/>
    <property type="project" value="InterPro"/>
</dbReference>
<dbReference type="EMBL" id="MLJW01002837">
    <property type="protein sequence ID" value="OIQ73527.1"/>
    <property type="molecule type" value="Genomic_DNA"/>
</dbReference>
<sequence>MRSTQRHADALGRYAVAPGIPALRQAISRRALHLGCNLDHHRVVATNGCMESIALCLRAVTQPGDVVAIESPTYFGFLRVLQALGLRVVEIPMLPRAGLSIEALELALDTQPVKAVLAVPTLSNPLGSIMPTASKKRLAELLERRKVPLIEDVICNDLAPTEDGRRAVKSFDRSGNVMICGSFGKTLTPGLRGIGWVEGGRWTPEREQALRTVGRIACLMAGPPANAAQAAQG</sequence>
<dbReference type="AlphaFoldDB" id="A0A1J5Q0H5"/>
<evidence type="ECO:0000313" key="6">
    <source>
        <dbReference type="EMBL" id="OIQ73527.1"/>
    </source>
</evidence>
<dbReference type="PANTHER" id="PTHR42790:SF7">
    <property type="entry name" value="GNTR FAMILY TRANSCRIPTIONAL REGULATORY PROTEIN"/>
    <property type="match status" value="1"/>
</dbReference>
<evidence type="ECO:0000259" key="5">
    <source>
        <dbReference type="Pfam" id="PF00155"/>
    </source>
</evidence>
<reference evidence="6" key="1">
    <citation type="submission" date="2016-10" db="EMBL/GenBank/DDBJ databases">
        <title>Sequence of Gallionella enrichment culture.</title>
        <authorList>
            <person name="Poehlein A."/>
            <person name="Muehling M."/>
            <person name="Daniel R."/>
        </authorList>
    </citation>
    <scope>NUCLEOTIDE SEQUENCE</scope>
</reference>
<dbReference type="CDD" id="cd00609">
    <property type="entry name" value="AAT_like"/>
    <property type="match status" value="1"/>
</dbReference>
<dbReference type="PANTHER" id="PTHR42790">
    <property type="entry name" value="AMINOTRANSFERASE"/>
    <property type="match status" value="1"/>
</dbReference>
<feature type="domain" description="Aminotransferase class I/classII large" evidence="5">
    <location>
        <begin position="11"/>
        <end position="219"/>
    </location>
</feature>